<evidence type="ECO:0000313" key="4">
    <source>
        <dbReference type="EMBL" id="QMW05886.1"/>
    </source>
</evidence>
<dbReference type="EMBL" id="CP059732">
    <property type="protein sequence ID" value="QMW05886.1"/>
    <property type="molecule type" value="Genomic_DNA"/>
</dbReference>
<dbReference type="GO" id="GO:0110001">
    <property type="term" value="C:toxin-antitoxin complex"/>
    <property type="evidence" value="ECO:0007669"/>
    <property type="project" value="InterPro"/>
</dbReference>
<keyword evidence="5" id="KW-1185">Reference proteome</keyword>
<dbReference type="InterPro" id="IPR008201">
    <property type="entry name" value="HepT-like"/>
</dbReference>
<keyword evidence="2" id="KW-0540">Nuclease</keyword>
<gene>
    <name evidence="4" type="ORF">H3H32_13810</name>
</gene>
<reference evidence="4 5" key="1">
    <citation type="submission" date="2020-07" db="EMBL/GenBank/DDBJ databases">
        <title>Spirosoma foliorum sp. nov., isolated from the leaves on the Nejang mountain Korea, Republic of.</title>
        <authorList>
            <person name="Ho H."/>
            <person name="Lee Y.-J."/>
            <person name="Nurcahyanto D.-A."/>
            <person name="Kim S.-G."/>
        </authorList>
    </citation>
    <scope>NUCLEOTIDE SEQUENCE [LARGE SCALE GENOMIC DNA]</scope>
    <source>
        <strain evidence="4 5">PL0136</strain>
    </source>
</reference>
<keyword evidence="1" id="KW-1277">Toxin-antitoxin system</keyword>
<dbReference type="GO" id="GO:0004540">
    <property type="term" value="F:RNA nuclease activity"/>
    <property type="evidence" value="ECO:0007669"/>
    <property type="project" value="InterPro"/>
</dbReference>
<accession>A0A7G5H444</accession>
<dbReference type="KEGG" id="sfol:H3H32_13810"/>
<evidence type="ECO:0000256" key="2">
    <source>
        <dbReference type="ARBA" id="ARBA00022722"/>
    </source>
</evidence>
<evidence type="ECO:0000256" key="3">
    <source>
        <dbReference type="ARBA" id="ARBA00022801"/>
    </source>
</evidence>
<sequence length="62" mass="6924">MKGRLPNKARLEHILDALKTIDIFIEGLTFDEFAVDIKTTFAVVKALEIVGEAANHITDEIQ</sequence>
<dbReference type="GO" id="GO:0016787">
    <property type="term" value="F:hydrolase activity"/>
    <property type="evidence" value="ECO:0007669"/>
    <property type="project" value="UniProtKB-KW"/>
</dbReference>
<organism evidence="4 5">
    <name type="scientific">Spirosoma foliorum</name>
    <dbReference type="NCBI Taxonomy" id="2710596"/>
    <lineage>
        <taxon>Bacteria</taxon>
        <taxon>Pseudomonadati</taxon>
        <taxon>Bacteroidota</taxon>
        <taxon>Cytophagia</taxon>
        <taxon>Cytophagales</taxon>
        <taxon>Cytophagaceae</taxon>
        <taxon>Spirosoma</taxon>
    </lineage>
</organism>
<protein>
    <submittedName>
        <fullName evidence="4">DUF86 domain-containing protein</fullName>
    </submittedName>
</protein>
<dbReference type="AlphaFoldDB" id="A0A7G5H444"/>
<evidence type="ECO:0000256" key="1">
    <source>
        <dbReference type="ARBA" id="ARBA00022649"/>
    </source>
</evidence>
<dbReference type="Pfam" id="PF01934">
    <property type="entry name" value="HepT-like"/>
    <property type="match status" value="1"/>
</dbReference>
<dbReference type="Proteomes" id="UP000515369">
    <property type="component" value="Chromosome"/>
</dbReference>
<evidence type="ECO:0000313" key="5">
    <source>
        <dbReference type="Proteomes" id="UP000515369"/>
    </source>
</evidence>
<proteinExistence type="predicted"/>
<name>A0A7G5H444_9BACT</name>
<keyword evidence="3" id="KW-0378">Hydrolase</keyword>